<dbReference type="KEGG" id="njp:NEJAP_2867"/>
<evidence type="ECO:0000313" key="6">
    <source>
        <dbReference type="Proteomes" id="UP000595332"/>
    </source>
</evidence>
<reference evidence="5 6" key="1">
    <citation type="journal article" date="2008" name="Int. J. Syst. Evol. Microbiol.">
        <title>Neptunomonas japonica sp. nov., an Osedax japonicus symbiont-like bacterium isolated from sediment adjacent to sperm whale carcasses off Kagoshima, Japan.</title>
        <authorList>
            <person name="Miyazaki M."/>
            <person name="Nogi Y."/>
            <person name="Fujiwara Y."/>
            <person name="Kawato M."/>
            <person name="Kubokawa K."/>
            <person name="Horikoshi K."/>
        </authorList>
    </citation>
    <scope>NUCLEOTIDE SEQUENCE [LARGE SCALE GENOMIC DNA]</scope>
    <source>
        <strain evidence="5 6">JAMM 1380</strain>
    </source>
</reference>
<keyword evidence="6" id="KW-1185">Reference proteome</keyword>
<dbReference type="InterPro" id="IPR001638">
    <property type="entry name" value="Solute-binding_3/MltF_N"/>
</dbReference>
<accession>A0A7R6PQL7</accession>
<evidence type="ECO:0000259" key="4">
    <source>
        <dbReference type="SMART" id="SM00062"/>
    </source>
</evidence>
<sequence>MRLLCSLLLVIFGFSFQASASENSDTSRLTKITAQKMIRVCIWPEYYNITYRNPKTLQLSGLDFDMANELGKDLGASVQFVNSSFSKVTEDIAHDRCDIAMFAIGITPHRKEKLRFSQPHLSSDIYAITSKSNPRLQNWHDIDQPSSVVAVSKGSLHEFFMKKSLKSAKLLILNQPFARELEVRSGRADVFMTDYPYSRRFLETDDWAKLISPPANYHRTSYAYAMKHGDDIWYERVESFMRDIKQDGRLMLSAKHHKLSSILLP</sequence>
<dbReference type="SMART" id="SM00062">
    <property type="entry name" value="PBPb"/>
    <property type="match status" value="1"/>
</dbReference>
<feature type="signal peptide" evidence="3">
    <location>
        <begin position="1"/>
        <end position="20"/>
    </location>
</feature>
<protein>
    <submittedName>
        <fullName evidence="5">Extracellular solute-binding protein</fullName>
    </submittedName>
</protein>
<dbReference type="PANTHER" id="PTHR35936:SF19">
    <property type="entry name" value="AMINO-ACID-BINDING PROTEIN YXEM-RELATED"/>
    <property type="match status" value="1"/>
</dbReference>
<comment type="similarity">
    <text evidence="1">Belongs to the bacterial solute-binding protein 3 family.</text>
</comment>
<evidence type="ECO:0000256" key="2">
    <source>
        <dbReference type="ARBA" id="ARBA00022729"/>
    </source>
</evidence>
<dbReference type="Gene3D" id="3.40.190.10">
    <property type="entry name" value="Periplasmic binding protein-like II"/>
    <property type="match status" value="2"/>
</dbReference>
<evidence type="ECO:0000256" key="3">
    <source>
        <dbReference type="SAM" id="SignalP"/>
    </source>
</evidence>
<proteinExistence type="inferred from homology"/>
<dbReference type="PANTHER" id="PTHR35936">
    <property type="entry name" value="MEMBRANE-BOUND LYTIC MUREIN TRANSGLYCOSYLASE F"/>
    <property type="match status" value="1"/>
</dbReference>
<name>A0A7R6PQL7_9GAMM</name>
<gene>
    <name evidence="5" type="ORF">NEJAP_2867</name>
</gene>
<dbReference type="Proteomes" id="UP000595332">
    <property type="component" value="Chromosome"/>
</dbReference>
<dbReference type="AlphaFoldDB" id="A0A7R6PQL7"/>
<organism evidence="5 6">
    <name type="scientific">Neptunomonas japonica JAMM 1380</name>
    <dbReference type="NCBI Taxonomy" id="1441457"/>
    <lineage>
        <taxon>Bacteria</taxon>
        <taxon>Pseudomonadati</taxon>
        <taxon>Pseudomonadota</taxon>
        <taxon>Gammaproteobacteria</taxon>
        <taxon>Oceanospirillales</taxon>
        <taxon>Oceanospirillaceae</taxon>
        <taxon>Neptunomonas</taxon>
    </lineage>
</organism>
<dbReference type="SUPFAM" id="SSF53850">
    <property type="entry name" value="Periplasmic binding protein-like II"/>
    <property type="match status" value="1"/>
</dbReference>
<feature type="domain" description="Solute-binding protein family 3/N-terminal" evidence="4">
    <location>
        <begin position="37"/>
        <end position="260"/>
    </location>
</feature>
<dbReference type="RefSeq" id="WP_201347967.1">
    <property type="nucleotide sequence ID" value="NZ_AP014546.1"/>
</dbReference>
<feature type="chain" id="PRO_5032480163" evidence="3">
    <location>
        <begin position="21"/>
        <end position="265"/>
    </location>
</feature>
<dbReference type="CDD" id="cd13530">
    <property type="entry name" value="PBP2_peptides_like"/>
    <property type="match status" value="1"/>
</dbReference>
<evidence type="ECO:0000313" key="5">
    <source>
        <dbReference type="EMBL" id="BBB30807.1"/>
    </source>
</evidence>
<dbReference type="Pfam" id="PF00497">
    <property type="entry name" value="SBP_bac_3"/>
    <property type="match status" value="1"/>
</dbReference>
<evidence type="ECO:0000256" key="1">
    <source>
        <dbReference type="ARBA" id="ARBA00010333"/>
    </source>
</evidence>
<dbReference type="EMBL" id="AP014546">
    <property type="protein sequence ID" value="BBB30807.1"/>
    <property type="molecule type" value="Genomic_DNA"/>
</dbReference>
<keyword evidence="2 3" id="KW-0732">Signal</keyword>